<reference evidence="3 4" key="1">
    <citation type="journal article" date="2011" name="Proc. Natl. Acad. Sci. U.S.A.">
        <title>Niche of harmful alga Aureococcus anophagefferens revealed through ecogenomics.</title>
        <authorList>
            <person name="Gobler C.J."/>
            <person name="Berry D.L."/>
            <person name="Dyhrman S.T."/>
            <person name="Wilhelm S.W."/>
            <person name="Salamov A."/>
            <person name="Lobanov A.V."/>
            <person name="Zhang Y."/>
            <person name="Collier J.L."/>
            <person name="Wurch L.L."/>
            <person name="Kustka A.B."/>
            <person name="Dill B.D."/>
            <person name="Shah M."/>
            <person name="VerBerkmoes N.C."/>
            <person name="Kuo A."/>
            <person name="Terry A."/>
            <person name="Pangilinan J."/>
            <person name="Lindquist E.A."/>
            <person name="Lucas S."/>
            <person name="Paulsen I.T."/>
            <person name="Hattenrath-Lehmann T.K."/>
            <person name="Talmage S.C."/>
            <person name="Walker E.A."/>
            <person name="Koch F."/>
            <person name="Burson A.M."/>
            <person name="Marcoval M.A."/>
            <person name="Tang Y.Z."/>
            <person name="Lecleir G.R."/>
            <person name="Coyne K.J."/>
            <person name="Berg G.M."/>
            <person name="Bertrand E.M."/>
            <person name="Saito M.A."/>
            <person name="Gladyshev V.N."/>
            <person name="Grigoriev I.V."/>
        </authorList>
    </citation>
    <scope>NUCLEOTIDE SEQUENCE [LARGE SCALE GENOMIC DNA]</scope>
    <source>
        <strain evidence="4">CCMP 1984</strain>
    </source>
</reference>
<dbReference type="InterPro" id="IPR020471">
    <property type="entry name" value="AKR"/>
</dbReference>
<name>F0Y1F4_AURAN</name>
<evidence type="ECO:0000259" key="2">
    <source>
        <dbReference type="Pfam" id="PF00248"/>
    </source>
</evidence>
<dbReference type="PANTHER" id="PTHR42686">
    <property type="entry name" value="GH17980P-RELATED"/>
    <property type="match status" value="1"/>
</dbReference>
<organism evidence="4">
    <name type="scientific">Aureococcus anophagefferens</name>
    <name type="common">Harmful bloom alga</name>
    <dbReference type="NCBI Taxonomy" id="44056"/>
    <lineage>
        <taxon>Eukaryota</taxon>
        <taxon>Sar</taxon>
        <taxon>Stramenopiles</taxon>
        <taxon>Ochrophyta</taxon>
        <taxon>Pelagophyceae</taxon>
        <taxon>Pelagomonadales</taxon>
        <taxon>Pelagomonadaceae</taxon>
        <taxon>Aureococcus</taxon>
    </lineage>
</organism>
<feature type="domain" description="NADP-dependent oxidoreductase" evidence="2">
    <location>
        <begin position="305"/>
        <end position="412"/>
    </location>
</feature>
<protein>
    <recommendedName>
        <fullName evidence="2">NADP-dependent oxidoreductase domain-containing protein</fullName>
    </recommendedName>
</protein>
<dbReference type="GO" id="GO:0005829">
    <property type="term" value="C:cytosol"/>
    <property type="evidence" value="ECO:0007669"/>
    <property type="project" value="TreeGrafter"/>
</dbReference>
<dbReference type="OrthoDB" id="205335at2759"/>
<dbReference type="GO" id="GO:0016491">
    <property type="term" value="F:oxidoreductase activity"/>
    <property type="evidence" value="ECO:0007669"/>
    <property type="project" value="InterPro"/>
</dbReference>
<dbReference type="EMBL" id="GL833123">
    <property type="protein sequence ID" value="EGB10947.1"/>
    <property type="molecule type" value="Genomic_DNA"/>
</dbReference>
<dbReference type="InterPro" id="IPR036812">
    <property type="entry name" value="NAD(P)_OxRdtase_dom_sf"/>
</dbReference>
<dbReference type="Pfam" id="PF00248">
    <property type="entry name" value="Aldo_ket_red"/>
    <property type="match status" value="2"/>
</dbReference>
<feature type="region of interest" description="Disordered" evidence="1">
    <location>
        <begin position="243"/>
        <end position="270"/>
    </location>
</feature>
<dbReference type="PANTHER" id="PTHR42686:SF1">
    <property type="entry name" value="GH17980P-RELATED"/>
    <property type="match status" value="1"/>
</dbReference>
<dbReference type="SUPFAM" id="SSF51430">
    <property type="entry name" value="NAD(P)-linked oxidoreductase"/>
    <property type="match status" value="2"/>
</dbReference>
<dbReference type="eggNOG" id="KOG1576">
    <property type="taxonomic scope" value="Eukaryota"/>
</dbReference>
<dbReference type="Proteomes" id="UP000002729">
    <property type="component" value="Unassembled WGS sequence"/>
</dbReference>
<evidence type="ECO:0000313" key="3">
    <source>
        <dbReference type="EMBL" id="EGB10947.1"/>
    </source>
</evidence>
<proteinExistence type="predicted"/>
<dbReference type="Gene3D" id="3.20.20.100">
    <property type="entry name" value="NADP-dependent oxidoreductase domain"/>
    <property type="match status" value="2"/>
</dbReference>
<dbReference type="OMA" id="FFIVAMP"/>
<dbReference type="InterPro" id="IPR023210">
    <property type="entry name" value="NADP_OxRdtase_dom"/>
</dbReference>
<dbReference type="AlphaFoldDB" id="F0Y1F4"/>
<dbReference type="RefSeq" id="XP_009034515.1">
    <property type="nucleotide sequence ID" value="XM_009036267.1"/>
</dbReference>
<evidence type="ECO:0000313" key="4">
    <source>
        <dbReference type="Proteomes" id="UP000002729"/>
    </source>
</evidence>
<keyword evidence="4" id="KW-1185">Reference proteome</keyword>
<dbReference type="KEGG" id="aaf:AURANDRAFT_62320"/>
<gene>
    <name evidence="3" type="ORF">AURANDRAFT_62320</name>
</gene>
<dbReference type="InParanoid" id="F0Y1F4"/>
<accession>F0Y1F4</accession>
<evidence type="ECO:0000256" key="1">
    <source>
        <dbReference type="SAM" id="MobiDB-lite"/>
    </source>
</evidence>
<sequence>MVDTLPIVVAVACVVVAGLVVAATRQTRAAAAAATGPLALKTADLAVGDILVGTSPLGGIVEELSDDEAEEVVERCVEVGFRHFDTAPHYGLGVAESRLGAGLRRGCAKLTRTRRAALKILDEEVRVWTKVGRVIKTKDTVAAGDVVEADNLPGSATTIYLRVDLRGIHIFHPTSIDSPEDAVPVLDYSAAGAAKSYAQSLGRLGPGVVVAGLRCHDPESPALEAAALAGSLPGLAAVRAAATKRPAPAGAETPGAKKRRGDAGAAAPPPLELSVGLNDAAVALRILDATNPARGDGAGGPPALDSVMLAGRWHLLDQTGAPVLAACAARGVRVEVAGAYASGLLAGGPNYEYKPATPAHVARRDAWAALAADHGVSLKAAALKFAFLPAAVSKVALGLASTAFVDETVDIIAEANTVPAALWKDAVARGLLAPDLLAL</sequence>
<dbReference type="GeneID" id="20223840"/>
<feature type="domain" description="NADP-dependent oxidoreductase" evidence="2">
    <location>
        <begin position="50"/>
        <end position="131"/>
    </location>
</feature>